<accession>A0AAN9E9R2</accession>
<comment type="caution">
    <text evidence="2">The sequence shown here is derived from an EMBL/GenBank/DDBJ whole genome shotgun (WGS) entry which is preliminary data.</text>
</comment>
<evidence type="ECO:0000259" key="1">
    <source>
        <dbReference type="Pfam" id="PF07734"/>
    </source>
</evidence>
<keyword evidence="3" id="KW-1185">Reference proteome</keyword>
<dbReference type="Pfam" id="PF07734">
    <property type="entry name" value="FBA_1"/>
    <property type="match status" value="1"/>
</dbReference>
<dbReference type="NCBIfam" id="TIGR01640">
    <property type="entry name" value="F_box_assoc_1"/>
    <property type="match status" value="1"/>
</dbReference>
<dbReference type="InterPro" id="IPR006527">
    <property type="entry name" value="F-box-assoc_dom_typ1"/>
</dbReference>
<dbReference type="EMBL" id="JAYWIO010000007">
    <property type="protein sequence ID" value="KAK7251770.1"/>
    <property type="molecule type" value="Genomic_DNA"/>
</dbReference>
<dbReference type="InterPro" id="IPR017451">
    <property type="entry name" value="F-box-assoc_interact_dom"/>
</dbReference>
<feature type="domain" description="F-box associated beta-propeller type 1" evidence="1">
    <location>
        <begin position="7"/>
        <end position="158"/>
    </location>
</feature>
<dbReference type="AlphaFoldDB" id="A0AAN9E9R2"/>
<name>A0AAN9E9R2_CROPI</name>
<organism evidence="2 3">
    <name type="scientific">Crotalaria pallida</name>
    <name type="common">Smooth rattlebox</name>
    <name type="synonym">Crotalaria striata</name>
    <dbReference type="NCBI Taxonomy" id="3830"/>
    <lineage>
        <taxon>Eukaryota</taxon>
        <taxon>Viridiplantae</taxon>
        <taxon>Streptophyta</taxon>
        <taxon>Embryophyta</taxon>
        <taxon>Tracheophyta</taxon>
        <taxon>Spermatophyta</taxon>
        <taxon>Magnoliopsida</taxon>
        <taxon>eudicotyledons</taxon>
        <taxon>Gunneridae</taxon>
        <taxon>Pentapetalae</taxon>
        <taxon>rosids</taxon>
        <taxon>fabids</taxon>
        <taxon>Fabales</taxon>
        <taxon>Fabaceae</taxon>
        <taxon>Papilionoideae</taxon>
        <taxon>50 kb inversion clade</taxon>
        <taxon>genistoids sensu lato</taxon>
        <taxon>core genistoids</taxon>
        <taxon>Crotalarieae</taxon>
        <taxon>Crotalaria</taxon>
    </lineage>
</organism>
<protein>
    <recommendedName>
        <fullName evidence="1">F-box associated beta-propeller type 1 domain-containing protein</fullName>
    </recommendedName>
</protein>
<gene>
    <name evidence="2" type="ORF">RIF29_35273</name>
</gene>
<proteinExistence type="predicted"/>
<dbReference type="Proteomes" id="UP001372338">
    <property type="component" value="Unassembled WGS sequence"/>
</dbReference>
<evidence type="ECO:0000313" key="3">
    <source>
        <dbReference type="Proteomes" id="UP001372338"/>
    </source>
</evidence>
<reference evidence="2 3" key="1">
    <citation type="submission" date="2024-01" db="EMBL/GenBank/DDBJ databases">
        <title>The genomes of 5 underutilized Papilionoideae crops provide insights into root nodulation and disease resistanc.</title>
        <authorList>
            <person name="Yuan L."/>
        </authorList>
    </citation>
    <scope>NUCLEOTIDE SEQUENCE [LARGE SCALE GENOMIC DNA]</scope>
    <source>
        <strain evidence="2">ZHUSHIDOU_FW_LH</strain>
        <tissue evidence="2">Leaf</tissue>
    </source>
</reference>
<sequence>MSETLNWLGVHKSESNNNNRVVIVSLDLQTETYKQLLLPHEEATLEADCVALGVMRKSLCFFHEYKRTHFIMWQMKEFGDEKSWTRLMKIQLGASIFTPGAGMFTLSPLCISENGDVVMLKNYRNSEVILYHTRDDRVEHIEVLKYIHMNTKDYVESLCVEKNFKHNSDAGFFVPPSLFKE</sequence>
<evidence type="ECO:0000313" key="2">
    <source>
        <dbReference type="EMBL" id="KAK7251770.1"/>
    </source>
</evidence>